<dbReference type="Proteomes" id="UP000287830">
    <property type="component" value="Unassembled WGS sequence"/>
</dbReference>
<evidence type="ECO:0000259" key="3">
    <source>
        <dbReference type="PROSITE" id="PS50006"/>
    </source>
</evidence>
<sequence length="307" mass="33137">MARPEAAGSSRPGPGDRPKPEVTERLWTCPECRTPVTGRFCEECGCADGAQGAAGGHPLPSPSAVFRLAETAATVAVTMAVVPFVQALASRAAQDAYEGARELLRKIARRHRADDEVVISDPQADLTLRIHIEATDEALRALAGLDLRARQTGESPAEVIWNRERRSWEILAATRWVALVNADREYFAQMTADSTDGAQGSLSFPPYCPERRIPITGRGLLQIGRGVHRGARPEIDLAVPQDPGVSLRHAVLEEQPDGSWTVVDLGSLNGTTVNMAPDPIAPHTPLPLVDGDRVHLGAWTTITLHRI</sequence>
<feature type="domain" description="FHA" evidence="3">
    <location>
        <begin position="221"/>
        <end position="274"/>
    </location>
</feature>
<dbReference type="Pfam" id="PF00498">
    <property type="entry name" value="FHA"/>
    <property type="match status" value="1"/>
</dbReference>
<comment type="caution">
    <text evidence="4">The sequence shown here is derived from an EMBL/GenBank/DDBJ whole genome shotgun (WGS) entry which is preliminary data.</text>
</comment>
<dbReference type="AlphaFoldDB" id="A0A7U9PVN5"/>
<reference evidence="4 5" key="1">
    <citation type="submission" date="2018-11" db="EMBL/GenBank/DDBJ databases">
        <title>Whole genome sequence of Streptomyces chrestomyceticus NBRC 13444(T).</title>
        <authorList>
            <person name="Komaki H."/>
            <person name="Tamura T."/>
        </authorList>
    </citation>
    <scope>NUCLEOTIDE SEQUENCE [LARGE SCALE GENOMIC DNA]</scope>
    <source>
        <strain evidence="4 5">NBRC 13444</strain>
    </source>
</reference>
<gene>
    <name evidence="4" type="ORF">OEIGOIKO_00437</name>
</gene>
<dbReference type="SUPFAM" id="SSF49879">
    <property type="entry name" value="SMAD/FHA domain"/>
    <property type="match status" value="1"/>
</dbReference>
<dbReference type="PROSITE" id="PS50006">
    <property type="entry name" value="FHA_DOMAIN"/>
    <property type="match status" value="1"/>
</dbReference>
<dbReference type="InterPro" id="IPR000253">
    <property type="entry name" value="FHA_dom"/>
</dbReference>
<dbReference type="CDD" id="cd00060">
    <property type="entry name" value="FHA"/>
    <property type="match status" value="1"/>
</dbReference>
<keyword evidence="1" id="KW-0597">Phosphoprotein</keyword>
<evidence type="ECO:0000256" key="1">
    <source>
        <dbReference type="ARBA" id="ARBA00022553"/>
    </source>
</evidence>
<dbReference type="InterPro" id="IPR008984">
    <property type="entry name" value="SMAD_FHA_dom_sf"/>
</dbReference>
<name>A0A7U9PVN5_9ACTN</name>
<accession>A0A7U9PVN5</accession>
<evidence type="ECO:0000256" key="2">
    <source>
        <dbReference type="SAM" id="MobiDB-lite"/>
    </source>
</evidence>
<proteinExistence type="predicted"/>
<dbReference type="Gene3D" id="2.60.200.20">
    <property type="match status" value="1"/>
</dbReference>
<dbReference type="OrthoDB" id="5111283at2"/>
<dbReference type="EMBL" id="BHZC01000001">
    <property type="protein sequence ID" value="GCD32720.1"/>
    <property type="molecule type" value="Genomic_DNA"/>
</dbReference>
<organism evidence="4 5">
    <name type="scientific">Streptomyces chrestomyceticus JCM 4735</name>
    <dbReference type="NCBI Taxonomy" id="1306181"/>
    <lineage>
        <taxon>Bacteria</taxon>
        <taxon>Bacillati</taxon>
        <taxon>Actinomycetota</taxon>
        <taxon>Actinomycetes</taxon>
        <taxon>Kitasatosporales</taxon>
        <taxon>Streptomycetaceae</taxon>
        <taxon>Streptomyces</taxon>
    </lineage>
</organism>
<protein>
    <submittedName>
        <fullName evidence="4">FHA domain-containing protein</fullName>
    </submittedName>
</protein>
<evidence type="ECO:0000313" key="4">
    <source>
        <dbReference type="EMBL" id="GCD32720.1"/>
    </source>
</evidence>
<dbReference type="InterPro" id="IPR050923">
    <property type="entry name" value="Cell_Proc_Reg/RNA_Proc"/>
</dbReference>
<feature type="region of interest" description="Disordered" evidence="2">
    <location>
        <begin position="1"/>
        <end position="22"/>
    </location>
</feature>
<dbReference type="PANTHER" id="PTHR23308">
    <property type="entry name" value="NUCLEAR INHIBITOR OF PROTEIN PHOSPHATASE-1"/>
    <property type="match status" value="1"/>
</dbReference>
<evidence type="ECO:0000313" key="5">
    <source>
        <dbReference type="Proteomes" id="UP000287830"/>
    </source>
</evidence>